<evidence type="ECO:0000313" key="3">
    <source>
        <dbReference type="Proteomes" id="UP000271889"/>
    </source>
</evidence>
<protein>
    <submittedName>
        <fullName evidence="2">Uncharacterized protein</fullName>
    </submittedName>
</protein>
<feature type="compositionally biased region" description="Basic and acidic residues" evidence="1">
    <location>
        <begin position="99"/>
        <end position="110"/>
    </location>
</feature>
<gene>
    <name evidence="2" type="ORF">CGOC_LOCUS10234</name>
</gene>
<reference evidence="2 3" key="1">
    <citation type="submission" date="2018-11" db="EMBL/GenBank/DDBJ databases">
        <authorList>
            <consortium name="Pathogen Informatics"/>
        </authorList>
    </citation>
    <scope>NUCLEOTIDE SEQUENCE [LARGE SCALE GENOMIC DNA]</scope>
</reference>
<evidence type="ECO:0000256" key="1">
    <source>
        <dbReference type="SAM" id="MobiDB-lite"/>
    </source>
</evidence>
<accession>A0A3P7Q5M4</accession>
<dbReference type="OrthoDB" id="194358at2759"/>
<dbReference type="Proteomes" id="UP000271889">
    <property type="component" value="Unassembled WGS sequence"/>
</dbReference>
<name>A0A3P7Q5M4_CYLGO</name>
<dbReference type="EMBL" id="UYRV01110290">
    <property type="protein sequence ID" value="VDN25896.1"/>
    <property type="molecule type" value="Genomic_DNA"/>
</dbReference>
<sequence length="170" mass="19141">MDEKESKASSPASDFSEELNVTPPPTNTTLLNGGISEEKFGRPVMTSTQRPGLFLSQAVHARNELFPNESSPKPIENLQKPKIYHEETTYNFFSTKPAKTFDKRGDKKADAPWLDLPPKRRKSKVKVETPEQQAYVLPSTPADDDNYKTPRRGPKVEVTIHFLSGLFHIS</sequence>
<dbReference type="AlphaFoldDB" id="A0A3P7Q5M4"/>
<feature type="region of interest" description="Disordered" evidence="1">
    <location>
        <begin position="97"/>
        <end position="152"/>
    </location>
</feature>
<evidence type="ECO:0000313" key="2">
    <source>
        <dbReference type="EMBL" id="VDN25896.1"/>
    </source>
</evidence>
<keyword evidence="3" id="KW-1185">Reference proteome</keyword>
<organism evidence="2 3">
    <name type="scientific">Cylicostephanus goldi</name>
    <name type="common">Nematode worm</name>
    <dbReference type="NCBI Taxonomy" id="71465"/>
    <lineage>
        <taxon>Eukaryota</taxon>
        <taxon>Metazoa</taxon>
        <taxon>Ecdysozoa</taxon>
        <taxon>Nematoda</taxon>
        <taxon>Chromadorea</taxon>
        <taxon>Rhabditida</taxon>
        <taxon>Rhabditina</taxon>
        <taxon>Rhabditomorpha</taxon>
        <taxon>Strongyloidea</taxon>
        <taxon>Strongylidae</taxon>
        <taxon>Cylicostephanus</taxon>
    </lineage>
</organism>
<proteinExistence type="predicted"/>
<feature type="region of interest" description="Disordered" evidence="1">
    <location>
        <begin position="1"/>
        <end position="51"/>
    </location>
</feature>